<keyword evidence="1" id="KW-0812">Transmembrane</keyword>
<keyword evidence="1" id="KW-1133">Transmembrane helix</keyword>
<feature type="transmembrane region" description="Helical" evidence="1">
    <location>
        <begin position="43"/>
        <end position="67"/>
    </location>
</feature>
<sequence>MEVGHHRQQFQILGLYILLLDSMCLPLRLHYLQSLPGWLCEPSSWLVILILGQMQIYTRCILVCWSFTVYCGLKSQPVSDASTEILALRNYDHEQYYGNKWLLQPV</sequence>
<reference evidence="2" key="2">
    <citation type="journal article" date="2015" name="Data Brief">
        <title>Shoot transcriptome of the giant reed, Arundo donax.</title>
        <authorList>
            <person name="Barrero R.A."/>
            <person name="Guerrero F.D."/>
            <person name="Moolhuijzen P."/>
            <person name="Goolsby J.A."/>
            <person name="Tidwell J."/>
            <person name="Bellgard S.E."/>
            <person name="Bellgard M.I."/>
        </authorList>
    </citation>
    <scope>NUCLEOTIDE SEQUENCE</scope>
    <source>
        <tissue evidence="2">Shoot tissue taken approximately 20 cm above the soil surface</tissue>
    </source>
</reference>
<evidence type="ECO:0000256" key="1">
    <source>
        <dbReference type="SAM" id="Phobius"/>
    </source>
</evidence>
<feature type="transmembrane region" description="Helical" evidence="1">
    <location>
        <begin position="12"/>
        <end position="31"/>
    </location>
</feature>
<dbReference type="EMBL" id="GBRH01160664">
    <property type="protein sequence ID" value="JAE37232.1"/>
    <property type="molecule type" value="Transcribed_RNA"/>
</dbReference>
<proteinExistence type="predicted"/>
<reference evidence="2" key="1">
    <citation type="submission" date="2014-09" db="EMBL/GenBank/DDBJ databases">
        <authorList>
            <person name="Magalhaes I.L.F."/>
            <person name="Oliveira U."/>
            <person name="Santos F.R."/>
            <person name="Vidigal T.H.D.A."/>
            <person name="Brescovit A.D."/>
            <person name="Santos A.J."/>
        </authorList>
    </citation>
    <scope>NUCLEOTIDE SEQUENCE</scope>
    <source>
        <tissue evidence="2">Shoot tissue taken approximately 20 cm above the soil surface</tissue>
    </source>
</reference>
<keyword evidence="1" id="KW-0472">Membrane</keyword>
<evidence type="ECO:0000313" key="2">
    <source>
        <dbReference type="EMBL" id="JAE37232.1"/>
    </source>
</evidence>
<accession>A0A0A9HKG5</accession>
<protein>
    <submittedName>
        <fullName evidence="2">Uncharacterized protein</fullName>
    </submittedName>
</protein>
<name>A0A0A9HKG5_ARUDO</name>
<dbReference type="AlphaFoldDB" id="A0A0A9HKG5"/>
<organism evidence="2">
    <name type="scientific">Arundo donax</name>
    <name type="common">Giant reed</name>
    <name type="synonym">Donax arundinaceus</name>
    <dbReference type="NCBI Taxonomy" id="35708"/>
    <lineage>
        <taxon>Eukaryota</taxon>
        <taxon>Viridiplantae</taxon>
        <taxon>Streptophyta</taxon>
        <taxon>Embryophyta</taxon>
        <taxon>Tracheophyta</taxon>
        <taxon>Spermatophyta</taxon>
        <taxon>Magnoliopsida</taxon>
        <taxon>Liliopsida</taxon>
        <taxon>Poales</taxon>
        <taxon>Poaceae</taxon>
        <taxon>PACMAD clade</taxon>
        <taxon>Arundinoideae</taxon>
        <taxon>Arundineae</taxon>
        <taxon>Arundo</taxon>
    </lineage>
</organism>